<keyword evidence="2" id="KW-0808">Transferase</keyword>
<evidence type="ECO:0000259" key="5">
    <source>
        <dbReference type="Pfam" id="PF03942"/>
    </source>
</evidence>
<sequence>MLRASSNIDRLPKVSFRHTKTSAFTFKEQPKAYCLSTMESTLCLLELLNSHHIENLDKKSLENFLNPFYQMVSYQLSCNL</sequence>
<name>A0A1W1BWL9_9ZZZZ</name>
<evidence type="ECO:0000256" key="2">
    <source>
        <dbReference type="ARBA" id="ARBA00022679"/>
    </source>
</evidence>
<feature type="domain" description="DTW" evidence="5">
    <location>
        <begin position="1"/>
        <end position="76"/>
    </location>
</feature>
<dbReference type="Pfam" id="PF03942">
    <property type="entry name" value="DTW"/>
    <property type="match status" value="1"/>
</dbReference>
<dbReference type="GO" id="GO:0016432">
    <property type="term" value="F:tRNA-uridine aminocarboxypropyltransferase activity"/>
    <property type="evidence" value="ECO:0007669"/>
    <property type="project" value="UniProtKB-EC"/>
</dbReference>
<gene>
    <name evidence="6" type="ORF">MNB_SV-8-1027</name>
</gene>
<accession>A0A1W1BWL9</accession>
<evidence type="ECO:0000256" key="1">
    <source>
        <dbReference type="ARBA" id="ARBA00012386"/>
    </source>
</evidence>
<reference evidence="6" key="1">
    <citation type="submission" date="2016-10" db="EMBL/GenBank/DDBJ databases">
        <authorList>
            <person name="de Groot N.N."/>
        </authorList>
    </citation>
    <scope>NUCLEOTIDE SEQUENCE</scope>
</reference>
<dbReference type="AlphaFoldDB" id="A0A1W1BWL9"/>
<dbReference type="InterPro" id="IPR005636">
    <property type="entry name" value="DTW"/>
</dbReference>
<dbReference type="EMBL" id="FPHD01000047">
    <property type="protein sequence ID" value="SFV57990.1"/>
    <property type="molecule type" value="Genomic_DNA"/>
</dbReference>
<dbReference type="GO" id="GO:0008033">
    <property type="term" value="P:tRNA processing"/>
    <property type="evidence" value="ECO:0007669"/>
    <property type="project" value="UniProtKB-KW"/>
</dbReference>
<keyword evidence="3" id="KW-0949">S-adenosyl-L-methionine</keyword>
<protein>
    <recommendedName>
        <fullName evidence="1">tRNA-uridine aminocarboxypropyltransferase</fullName>
        <ecNumber evidence="1">2.5.1.25</ecNumber>
    </recommendedName>
</protein>
<dbReference type="EC" id="2.5.1.25" evidence="1"/>
<evidence type="ECO:0000313" key="6">
    <source>
        <dbReference type="EMBL" id="SFV57990.1"/>
    </source>
</evidence>
<proteinExistence type="predicted"/>
<keyword evidence="4" id="KW-0819">tRNA processing</keyword>
<evidence type="ECO:0000256" key="4">
    <source>
        <dbReference type="ARBA" id="ARBA00022694"/>
    </source>
</evidence>
<evidence type="ECO:0000256" key="3">
    <source>
        <dbReference type="ARBA" id="ARBA00022691"/>
    </source>
</evidence>
<organism evidence="6">
    <name type="scientific">hydrothermal vent metagenome</name>
    <dbReference type="NCBI Taxonomy" id="652676"/>
    <lineage>
        <taxon>unclassified sequences</taxon>
        <taxon>metagenomes</taxon>
        <taxon>ecological metagenomes</taxon>
    </lineage>
</organism>